<name>A0A067LG54_JATCU</name>
<dbReference type="EMBL" id="KK914267">
    <property type="protein sequence ID" value="KDP43540.1"/>
    <property type="molecule type" value="Genomic_DNA"/>
</dbReference>
<evidence type="ECO:0000313" key="1">
    <source>
        <dbReference type="EMBL" id="KDP43540.1"/>
    </source>
</evidence>
<gene>
    <name evidence="1" type="ORF">JCGZ_16827</name>
</gene>
<sequence length="95" mass="10319">MIPGVYLQQEPAPPRRCVTAADAQASFSSSLASAAMAEVAVLLHRQIASPARFPATSSFFDDPRLLVVWPPWPVATVDVSGNRKVLNRQNFALNQ</sequence>
<dbReference type="AlphaFoldDB" id="A0A067LG54"/>
<proteinExistence type="predicted"/>
<organism evidence="1 2">
    <name type="scientific">Jatropha curcas</name>
    <name type="common">Barbados nut</name>
    <dbReference type="NCBI Taxonomy" id="180498"/>
    <lineage>
        <taxon>Eukaryota</taxon>
        <taxon>Viridiplantae</taxon>
        <taxon>Streptophyta</taxon>
        <taxon>Embryophyta</taxon>
        <taxon>Tracheophyta</taxon>
        <taxon>Spermatophyta</taxon>
        <taxon>Magnoliopsida</taxon>
        <taxon>eudicotyledons</taxon>
        <taxon>Gunneridae</taxon>
        <taxon>Pentapetalae</taxon>
        <taxon>rosids</taxon>
        <taxon>fabids</taxon>
        <taxon>Malpighiales</taxon>
        <taxon>Euphorbiaceae</taxon>
        <taxon>Crotonoideae</taxon>
        <taxon>Jatropheae</taxon>
        <taxon>Jatropha</taxon>
    </lineage>
</organism>
<reference evidence="1 2" key="1">
    <citation type="journal article" date="2014" name="PLoS ONE">
        <title>Global Analysis of Gene Expression Profiles in Physic Nut (Jatropha curcas L.) Seedlings Exposed to Salt Stress.</title>
        <authorList>
            <person name="Zhang L."/>
            <person name="Zhang C."/>
            <person name="Wu P."/>
            <person name="Chen Y."/>
            <person name="Li M."/>
            <person name="Jiang H."/>
            <person name="Wu G."/>
        </authorList>
    </citation>
    <scope>NUCLEOTIDE SEQUENCE [LARGE SCALE GENOMIC DNA]</scope>
    <source>
        <strain evidence="2">cv. GZQX0401</strain>
        <tissue evidence="1">Young leaves</tissue>
    </source>
</reference>
<protein>
    <submittedName>
        <fullName evidence="1">Uncharacterized protein</fullName>
    </submittedName>
</protein>
<accession>A0A067LG54</accession>
<dbReference type="Proteomes" id="UP000027138">
    <property type="component" value="Unassembled WGS sequence"/>
</dbReference>
<evidence type="ECO:0000313" key="2">
    <source>
        <dbReference type="Proteomes" id="UP000027138"/>
    </source>
</evidence>
<keyword evidence="2" id="KW-1185">Reference proteome</keyword>